<organism evidence="1 2">
    <name type="scientific">Streptomyces azureus</name>
    <dbReference type="NCBI Taxonomy" id="146537"/>
    <lineage>
        <taxon>Bacteria</taxon>
        <taxon>Bacillati</taxon>
        <taxon>Actinomycetota</taxon>
        <taxon>Actinomycetes</taxon>
        <taxon>Kitasatosporales</taxon>
        <taxon>Streptomycetaceae</taxon>
        <taxon>Streptomyces</taxon>
    </lineage>
</organism>
<keyword evidence="2" id="KW-1185">Reference proteome</keyword>
<name>A0A0K8PHP1_STRAJ</name>
<dbReference type="PATRIC" id="fig|146537.3.peg.1734"/>
<gene>
    <name evidence="1" type="ORF">SAZU_1646</name>
</gene>
<accession>A0A0K8PHP1</accession>
<dbReference type="AlphaFoldDB" id="A0A0K8PHP1"/>
<sequence length="91" mass="9695">MTVAPAIATDHLLDTPLPQLLAELDVDLVDSSITDRGFFGALVERRDGSRVLSMPPGRSAFERDTAARMLLAEGLDLDSPPVPAPLAVSRV</sequence>
<evidence type="ECO:0000313" key="2">
    <source>
        <dbReference type="Proteomes" id="UP000053859"/>
    </source>
</evidence>
<proteinExistence type="predicted"/>
<reference evidence="1" key="1">
    <citation type="journal article" date="2015" name="Genome Announc.">
        <title>Draft Genome Sequence of Thiostrepton-Producing Streptomyces azureus ATCC 14921.</title>
        <authorList>
            <person name="Sakihara K."/>
            <person name="Maeda J."/>
            <person name="Tashiro K."/>
            <person name="Fujino Y."/>
            <person name="Kuhara S."/>
            <person name="Ohshima T."/>
            <person name="Ogata S."/>
            <person name="Doi K."/>
        </authorList>
    </citation>
    <scope>NUCLEOTIDE SEQUENCE [LARGE SCALE GENOMIC DNA]</scope>
    <source>
        <strain evidence="1">ATCC14921</strain>
    </source>
</reference>
<dbReference type="EMBL" id="DF968221">
    <property type="protein sequence ID" value="GAP46909.1"/>
    <property type="molecule type" value="Genomic_DNA"/>
</dbReference>
<dbReference type="Proteomes" id="UP000053859">
    <property type="component" value="Unassembled WGS sequence"/>
</dbReference>
<protein>
    <submittedName>
        <fullName evidence="1">Uncharacterized protein</fullName>
    </submittedName>
</protein>
<dbReference type="RefSeq" id="WP_059416217.1">
    <property type="nucleotide sequence ID" value="NZ_DF968221.1"/>
</dbReference>
<evidence type="ECO:0000313" key="1">
    <source>
        <dbReference type="EMBL" id="GAP46909.1"/>
    </source>
</evidence>
<dbReference type="OrthoDB" id="4251325at2"/>